<evidence type="ECO:0000313" key="7">
    <source>
        <dbReference type="EMBL" id="MEQ2380097.1"/>
    </source>
</evidence>
<feature type="transmembrane region" description="Helical" evidence="6">
    <location>
        <begin position="79"/>
        <end position="96"/>
    </location>
</feature>
<evidence type="ECO:0000256" key="5">
    <source>
        <dbReference type="ARBA" id="ARBA00023136"/>
    </source>
</evidence>
<evidence type="ECO:0000256" key="1">
    <source>
        <dbReference type="ARBA" id="ARBA00004141"/>
    </source>
</evidence>
<dbReference type="InterPro" id="IPR051598">
    <property type="entry name" value="TSUP/Inactive_protease-like"/>
</dbReference>
<evidence type="ECO:0000256" key="6">
    <source>
        <dbReference type="RuleBase" id="RU363041"/>
    </source>
</evidence>
<dbReference type="EMBL" id="JBBMER010000006">
    <property type="protein sequence ID" value="MEQ2380097.1"/>
    <property type="molecule type" value="Genomic_DNA"/>
</dbReference>
<comment type="similarity">
    <text evidence="2 6">Belongs to the 4-toluene sulfonate uptake permease (TSUP) (TC 2.A.102) family.</text>
</comment>
<keyword evidence="3 6" id="KW-0812">Transmembrane</keyword>
<accession>A0ABV1BWH9</accession>
<name>A0ABV1BWH9_9FIRM</name>
<gene>
    <name evidence="7" type="ORF">WMO14_09415</name>
</gene>
<dbReference type="RefSeq" id="WP_022501686.1">
    <property type="nucleotide sequence ID" value="NZ_DAWDAH010000012.1"/>
</dbReference>
<feature type="transmembrane region" description="Helical" evidence="6">
    <location>
        <begin position="141"/>
        <end position="169"/>
    </location>
</feature>
<evidence type="ECO:0000256" key="2">
    <source>
        <dbReference type="ARBA" id="ARBA00009142"/>
    </source>
</evidence>
<evidence type="ECO:0000313" key="8">
    <source>
        <dbReference type="Proteomes" id="UP001442364"/>
    </source>
</evidence>
<feature type="transmembrane region" description="Helical" evidence="6">
    <location>
        <begin position="46"/>
        <end position="67"/>
    </location>
</feature>
<dbReference type="PANTHER" id="PTHR43701:SF5">
    <property type="entry name" value="MEMBRANE TRANSPORTER PROTEIN-RELATED"/>
    <property type="match status" value="1"/>
</dbReference>
<dbReference type="Proteomes" id="UP001442364">
    <property type="component" value="Unassembled WGS sequence"/>
</dbReference>
<sequence>MSSLFLTIIVTFFAGMGAGLGTGFAGMSAAAVISPMLITFLGMDPYMAVGIALSSDVLASAISAYTYGKNKNLDIKNGLIMMVSVLIFTVVGSYVSSLVPSATMGSFSVFMTFLLGIKFIIRPVMTTKEAMEGVSAKKRAIQSVVCGVLIGFICGFIGAGGGMMMLLILTSVLGYELKTAVGTSVFIMTFTALTGAVSHFAIGGIPDITVWLLCIVFTLIWARIAAIFANKATPETLNRATGVILVILGIVVMLFSYLG</sequence>
<feature type="transmembrane region" description="Helical" evidence="6">
    <location>
        <begin position="102"/>
        <end position="121"/>
    </location>
</feature>
<keyword evidence="8" id="KW-1185">Reference proteome</keyword>
<protein>
    <recommendedName>
        <fullName evidence="6">Probable membrane transporter protein</fullName>
    </recommendedName>
</protein>
<dbReference type="InterPro" id="IPR002781">
    <property type="entry name" value="TM_pro_TauE-like"/>
</dbReference>
<keyword evidence="4 6" id="KW-1133">Transmembrane helix</keyword>
<evidence type="ECO:0000256" key="4">
    <source>
        <dbReference type="ARBA" id="ARBA00022989"/>
    </source>
</evidence>
<comment type="subcellular location">
    <subcellularLocation>
        <location evidence="6">Cell membrane</location>
        <topology evidence="6">Multi-pass membrane protein</topology>
    </subcellularLocation>
    <subcellularLocation>
        <location evidence="1">Membrane</location>
        <topology evidence="1">Multi-pass membrane protein</topology>
    </subcellularLocation>
</comment>
<dbReference type="Pfam" id="PF01925">
    <property type="entry name" value="TauE"/>
    <property type="match status" value="1"/>
</dbReference>
<evidence type="ECO:0000256" key="3">
    <source>
        <dbReference type="ARBA" id="ARBA00022692"/>
    </source>
</evidence>
<feature type="transmembrane region" description="Helical" evidence="6">
    <location>
        <begin position="240"/>
        <end position="258"/>
    </location>
</feature>
<proteinExistence type="inferred from homology"/>
<keyword evidence="6" id="KW-1003">Cell membrane</keyword>
<feature type="transmembrane region" description="Helical" evidence="6">
    <location>
        <begin position="181"/>
        <end position="202"/>
    </location>
</feature>
<reference evidence="7 8" key="1">
    <citation type="submission" date="2024-03" db="EMBL/GenBank/DDBJ databases">
        <title>Human intestinal bacterial collection.</title>
        <authorList>
            <person name="Pauvert C."/>
            <person name="Hitch T.C.A."/>
            <person name="Clavel T."/>
        </authorList>
    </citation>
    <scope>NUCLEOTIDE SEQUENCE [LARGE SCALE GENOMIC DNA]</scope>
    <source>
        <strain evidence="7 8">CLA-AA-H255</strain>
    </source>
</reference>
<organism evidence="7 8">
    <name type="scientific">[Lactobacillus] rogosae</name>
    <dbReference type="NCBI Taxonomy" id="706562"/>
    <lineage>
        <taxon>Bacteria</taxon>
        <taxon>Bacillati</taxon>
        <taxon>Bacillota</taxon>
        <taxon>Clostridia</taxon>
        <taxon>Lachnospirales</taxon>
        <taxon>Lachnospiraceae</taxon>
        <taxon>Lachnospira</taxon>
    </lineage>
</organism>
<comment type="caution">
    <text evidence="7">The sequence shown here is derived from an EMBL/GenBank/DDBJ whole genome shotgun (WGS) entry which is preliminary data.</text>
</comment>
<dbReference type="PANTHER" id="PTHR43701">
    <property type="entry name" value="MEMBRANE TRANSPORTER PROTEIN MJ0441-RELATED"/>
    <property type="match status" value="1"/>
</dbReference>
<keyword evidence="5 6" id="KW-0472">Membrane</keyword>
<feature type="transmembrane region" description="Helical" evidence="6">
    <location>
        <begin position="209"/>
        <end position="228"/>
    </location>
</feature>